<protein>
    <recommendedName>
        <fullName evidence="1">NADPH-dependent FMN reductase-like domain-containing protein</fullName>
    </recommendedName>
</protein>
<sequence length="181" mass="19342">MNRKIKILSVSGGIRPTSSNALLVKEIQKWAPENVEISIYQGLATLPAFDDGPASETVNDWIRQLTEADGVLICSPEYAFGVPGALKNAIEWTVRSGELVNKPLALITAASSGDKAHAAWLQIFSAISSDIPPGGALLIPFIKTKFNEKGEVSDVAIKEAILKTVQALIQCIEQKASAADE</sequence>
<evidence type="ECO:0000313" key="3">
    <source>
        <dbReference type="Proteomes" id="UP000192277"/>
    </source>
</evidence>
<dbReference type="SUPFAM" id="SSF52218">
    <property type="entry name" value="Flavoproteins"/>
    <property type="match status" value="1"/>
</dbReference>
<comment type="caution">
    <text evidence="2">The sequence shown here is derived from an EMBL/GenBank/DDBJ whole genome shotgun (WGS) entry which is preliminary data.</text>
</comment>
<dbReference type="InterPro" id="IPR005025">
    <property type="entry name" value="FMN_Rdtase-like_dom"/>
</dbReference>
<dbReference type="InterPro" id="IPR050712">
    <property type="entry name" value="NAD(P)H-dep_reductase"/>
</dbReference>
<gene>
    <name evidence="2" type="ORF">A4D02_00410</name>
</gene>
<reference evidence="2 3" key="1">
    <citation type="submission" date="2016-04" db="EMBL/GenBank/DDBJ databases">
        <authorList>
            <person name="Chen L."/>
            <person name="Zhuang W."/>
            <person name="Wang G."/>
        </authorList>
    </citation>
    <scope>NUCLEOTIDE SEQUENCE [LARGE SCALE GENOMIC DNA]</scope>
    <source>
        <strain evidence="3">GR20</strain>
    </source>
</reference>
<evidence type="ECO:0000259" key="1">
    <source>
        <dbReference type="Pfam" id="PF03358"/>
    </source>
</evidence>
<dbReference type="PANTHER" id="PTHR30543">
    <property type="entry name" value="CHROMATE REDUCTASE"/>
    <property type="match status" value="1"/>
</dbReference>
<dbReference type="RefSeq" id="WP_014222361.1">
    <property type="nucleotide sequence ID" value="NZ_LWBO01000001.1"/>
</dbReference>
<keyword evidence="3" id="KW-1185">Reference proteome</keyword>
<dbReference type="PANTHER" id="PTHR30543:SF21">
    <property type="entry name" value="NAD(P)H-DEPENDENT FMN REDUCTASE LOT6"/>
    <property type="match status" value="1"/>
</dbReference>
<name>A0ABX3P3R0_9BACT</name>
<dbReference type="EMBL" id="LWBO01000001">
    <property type="protein sequence ID" value="OQP54821.1"/>
    <property type="molecule type" value="Genomic_DNA"/>
</dbReference>
<evidence type="ECO:0000313" key="2">
    <source>
        <dbReference type="EMBL" id="OQP54821.1"/>
    </source>
</evidence>
<feature type="domain" description="NADPH-dependent FMN reductase-like" evidence="1">
    <location>
        <begin position="5"/>
        <end position="140"/>
    </location>
</feature>
<accession>A0ABX3P3R0</accession>
<dbReference type="Proteomes" id="UP000192277">
    <property type="component" value="Unassembled WGS sequence"/>
</dbReference>
<proteinExistence type="predicted"/>
<dbReference type="Gene3D" id="3.40.50.360">
    <property type="match status" value="1"/>
</dbReference>
<dbReference type="Pfam" id="PF03358">
    <property type="entry name" value="FMN_red"/>
    <property type="match status" value="1"/>
</dbReference>
<organism evidence="2 3">
    <name type="scientific">Niastella koreensis</name>
    <dbReference type="NCBI Taxonomy" id="354356"/>
    <lineage>
        <taxon>Bacteria</taxon>
        <taxon>Pseudomonadati</taxon>
        <taxon>Bacteroidota</taxon>
        <taxon>Chitinophagia</taxon>
        <taxon>Chitinophagales</taxon>
        <taxon>Chitinophagaceae</taxon>
        <taxon>Niastella</taxon>
    </lineage>
</organism>
<dbReference type="InterPro" id="IPR029039">
    <property type="entry name" value="Flavoprotein-like_sf"/>
</dbReference>